<comment type="caution">
    <text evidence="3">The sequence shown here is derived from an EMBL/GenBank/DDBJ whole genome shotgun (WGS) entry which is preliminary data.</text>
</comment>
<keyword evidence="2" id="KW-0472">Membrane</keyword>
<keyword evidence="4" id="KW-1185">Reference proteome</keyword>
<keyword evidence="2" id="KW-0812">Transmembrane</keyword>
<feature type="transmembrane region" description="Helical" evidence="2">
    <location>
        <begin position="19"/>
        <end position="39"/>
    </location>
</feature>
<evidence type="ECO:0000313" key="3">
    <source>
        <dbReference type="EMBL" id="RXT36769.1"/>
    </source>
</evidence>
<proteinExistence type="predicted"/>
<sequence>MTEKAAIAVLGPLASFRTAFVGVAGITFILLAAAIFAFVQPRSLVRSAIEIGAFFSDKKEEPVESPDLLAKRIQAVYVPAALMTLSRSGAPQSTLGALQNSSADSIGQTVSIQSTVDPAAAEDAKAFQQKIIDQIVEEEGKRMDLMREAAAARSVLLKQTSDAVDQQIASHEKMLDRLAGLVPAAESSLRDREVERGTVLQRAATQPDRGDKTSANIEGLRREIAAHLELLATLSEDRAQSTRDLTGLRARHDTLAFALFEAQIAARTIKNTRVTLAPEVMPQPVGARRLPLLFIAAVASILIAFGAIAFLHSFAVRRS</sequence>
<evidence type="ECO:0000313" key="4">
    <source>
        <dbReference type="Proteomes" id="UP000290819"/>
    </source>
</evidence>
<dbReference type="EMBL" id="MZXW01000050">
    <property type="protein sequence ID" value="RXT36769.1"/>
    <property type="molecule type" value="Genomic_DNA"/>
</dbReference>
<evidence type="ECO:0008006" key="5">
    <source>
        <dbReference type="Google" id="ProtNLM"/>
    </source>
</evidence>
<feature type="region of interest" description="Disordered" evidence="1">
    <location>
        <begin position="192"/>
        <end position="213"/>
    </location>
</feature>
<organism evidence="3 4">
    <name type="scientific">Bradyrhizobium betae</name>
    <dbReference type="NCBI Taxonomy" id="244734"/>
    <lineage>
        <taxon>Bacteria</taxon>
        <taxon>Pseudomonadati</taxon>
        <taxon>Pseudomonadota</taxon>
        <taxon>Alphaproteobacteria</taxon>
        <taxon>Hyphomicrobiales</taxon>
        <taxon>Nitrobacteraceae</taxon>
        <taxon>Bradyrhizobium</taxon>
    </lineage>
</organism>
<dbReference type="RefSeq" id="WP_129274917.1">
    <property type="nucleotide sequence ID" value="NZ_MZXW01000050.1"/>
</dbReference>
<accession>A0A4Q1UQ18</accession>
<keyword evidence="2" id="KW-1133">Transmembrane helix</keyword>
<protein>
    <recommendedName>
        <fullName evidence="5">Polysaccharide chain length determinant N-terminal domain-containing protein</fullName>
    </recommendedName>
</protein>
<reference evidence="3 4" key="1">
    <citation type="submission" date="2017-03" db="EMBL/GenBank/DDBJ databases">
        <authorList>
            <person name="Safronova V.I."/>
            <person name="Sazanova A.L."/>
            <person name="Chirak E.R."/>
        </authorList>
    </citation>
    <scope>NUCLEOTIDE SEQUENCE [LARGE SCALE GENOMIC DNA]</scope>
    <source>
        <strain evidence="3 4">Opo-243</strain>
    </source>
</reference>
<evidence type="ECO:0000256" key="2">
    <source>
        <dbReference type="SAM" id="Phobius"/>
    </source>
</evidence>
<dbReference type="OrthoDB" id="9822263at2"/>
<name>A0A4Q1UQ18_9BRAD</name>
<dbReference type="Proteomes" id="UP000290819">
    <property type="component" value="Unassembled WGS sequence"/>
</dbReference>
<dbReference type="AlphaFoldDB" id="A0A4Q1UQ18"/>
<evidence type="ECO:0000256" key="1">
    <source>
        <dbReference type="SAM" id="MobiDB-lite"/>
    </source>
</evidence>
<feature type="transmembrane region" description="Helical" evidence="2">
    <location>
        <begin position="290"/>
        <end position="315"/>
    </location>
</feature>
<gene>
    <name evidence="3" type="ORF">B5V03_34670</name>
</gene>